<protein>
    <submittedName>
        <fullName evidence="2">Uncharacterized protein</fullName>
    </submittedName>
</protein>
<dbReference type="EMBL" id="VSSQ01004806">
    <property type="protein sequence ID" value="MPM26717.1"/>
    <property type="molecule type" value="Genomic_DNA"/>
</dbReference>
<reference evidence="2" key="1">
    <citation type="submission" date="2019-08" db="EMBL/GenBank/DDBJ databases">
        <authorList>
            <person name="Kucharzyk K."/>
            <person name="Murdoch R.W."/>
            <person name="Higgins S."/>
            <person name="Loffler F."/>
        </authorList>
    </citation>
    <scope>NUCLEOTIDE SEQUENCE</scope>
</reference>
<evidence type="ECO:0000313" key="2">
    <source>
        <dbReference type="EMBL" id="MPM26717.1"/>
    </source>
</evidence>
<organism evidence="2">
    <name type="scientific">bioreactor metagenome</name>
    <dbReference type="NCBI Taxonomy" id="1076179"/>
    <lineage>
        <taxon>unclassified sequences</taxon>
        <taxon>metagenomes</taxon>
        <taxon>ecological metagenomes</taxon>
    </lineage>
</organism>
<keyword evidence="1" id="KW-1133">Transmembrane helix</keyword>
<proteinExistence type="predicted"/>
<feature type="transmembrane region" description="Helical" evidence="1">
    <location>
        <begin position="34"/>
        <end position="53"/>
    </location>
</feature>
<dbReference type="AlphaFoldDB" id="A0A644YES3"/>
<sequence length="54" mass="6182">MRLSYQDTVYIVCITTKGADILSTREWMSAPFVASYQLPLSLITFLMGIKFTLF</sequence>
<accession>A0A644YES3</accession>
<keyword evidence="1" id="KW-0472">Membrane</keyword>
<evidence type="ECO:0000256" key="1">
    <source>
        <dbReference type="SAM" id="Phobius"/>
    </source>
</evidence>
<gene>
    <name evidence="2" type="ORF">SDC9_73222</name>
</gene>
<keyword evidence="1" id="KW-0812">Transmembrane</keyword>
<name>A0A644YES3_9ZZZZ</name>
<comment type="caution">
    <text evidence="2">The sequence shown here is derived from an EMBL/GenBank/DDBJ whole genome shotgun (WGS) entry which is preliminary data.</text>
</comment>